<proteinExistence type="predicted"/>
<comment type="caution">
    <text evidence="1">The sequence shown here is derived from an EMBL/GenBank/DDBJ whole genome shotgun (WGS) entry which is preliminary data.</text>
</comment>
<organism evidence="1">
    <name type="scientific">marine sediment metagenome</name>
    <dbReference type="NCBI Taxonomy" id="412755"/>
    <lineage>
        <taxon>unclassified sequences</taxon>
        <taxon>metagenomes</taxon>
        <taxon>ecological metagenomes</taxon>
    </lineage>
</organism>
<evidence type="ECO:0008006" key="2">
    <source>
        <dbReference type="Google" id="ProtNLM"/>
    </source>
</evidence>
<protein>
    <recommendedName>
        <fullName evidence="2">DUF3880 domain-containing protein</fullName>
    </recommendedName>
</protein>
<evidence type="ECO:0000313" key="1">
    <source>
        <dbReference type="EMBL" id="KKM05032.1"/>
    </source>
</evidence>
<dbReference type="AlphaFoldDB" id="A0A0F9HP48"/>
<sequence length="328" mass="38631">MKRYYLTVRTGYTLYNYRVHDIWRLLNNDPNIKKVHCSSVQDLLAFIKKYHHKSTVCLLVYYYQHPDTFILDILDRVNEYTTFRMKLVFFTFDYWPRPDNPYNNIRKVIYKAKNHYVVTFAKNLSQLEDLHDMGYADYARKLIFFNLWCCYESSFVPFNENPINKICVSGAVSSAYPERIRLCKLQNVIRLPIKKTEVRTPNNIYNKRINEYIACFASSVHVHSLTTKKKVNTHLILLKVFEILAAGSLLLCPKSEKPCLKKMGLISMKNCILLAPHSSSLTIQYITNPNNREIIDGIRRQGQEYARNHLNSATRYAQLFTILESYLH</sequence>
<reference evidence="1" key="1">
    <citation type="journal article" date="2015" name="Nature">
        <title>Complex archaea that bridge the gap between prokaryotes and eukaryotes.</title>
        <authorList>
            <person name="Spang A."/>
            <person name="Saw J.H."/>
            <person name="Jorgensen S.L."/>
            <person name="Zaremba-Niedzwiedzka K."/>
            <person name="Martijn J."/>
            <person name="Lind A.E."/>
            <person name="van Eijk R."/>
            <person name="Schleper C."/>
            <person name="Guy L."/>
            <person name="Ettema T.J."/>
        </authorList>
    </citation>
    <scope>NUCLEOTIDE SEQUENCE</scope>
</reference>
<name>A0A0F9HP48_9ZZZZ</name>
<dbReference type="EMBL" id="LAZR01016318">
    <property type="protein sequence ID" value="KKM05032.1"/>
    <property type="molecule type" value="Genomic_DNA"/>
</dbReference>
<gene>
    <name evidence="1" type="ORF">LCGC14_1758200</name>
</gene>
<accession>A0A0F9HP48</accession>